<proteinExistence type="predicted"/>
<dbReference type="Proteomes" id="UP000054928">
    <property type="component" value="Unassembled WGS sequence"/>
</dbReference>
<dbReference type="EMBL" id="CCYD01000286">
    <property type="protein sequence ID" value="CEG37454.1"/>
    <property type="molecule type" value="Genomic_DNA"/>
</dbReference>
<evidence type="ECO:0000313" key="1">
    <source>
        <dbReference type="EMBL" id="CEG37454.1"/>
    </source>
</evidence>
<keyword evidence="2" id="KW-1185">Reference proteome</keyword>
<evidence type="ECO:0000313" key="2">
    <source>
        <dbReference type="Proteomes" id="UP000054928"/>
    </source>
</evidence>
<reference evidence="2" key="1">
    <citation type="submission" date="2014-09" db="EMBL/GenBank/DDBJ databases">
        <authorList>
            <person name="Sharma Rahul"/>
            <person name="Thines Marco"/>
        </authorList>
    </citation>
    <scope>NUCLEOTIDE SEQUENCE [LARGE SCALE GENOMIC DNA]</scope>
</reference>
<name>A0A0P1AAB2_PLAHL</name>
<sequence>MTIGMKISSHFSNTTSYSPGEFADPQSIRYLNKSFSRAALTGRNWFFSSEWLGASHAIQNRIVTTGG</sequence>
<dbReference type="AlphaFoldDB" id="A0A0P1AAB2"/>
<organism evidence="1 2">
    <name type="scientific">Plasmopara halstedii</name>
    <name type="common">Downy mildew of sunflower</name>
    <dbReference type="NCBI Taxonomy" id="4781"/>
    <lineage>
        <taxon>Eukaryota</taxon>
        <taxon>Sar</taxon>
        <taxon>Stramenopiles</taxon>
        <taxon>Oomycota</taxon>
        <taxon>Peronosporomycetes</taxon>
        <taxon>Peronosporales</taxon>
        <taxon>Peronosporaceae</taxon>
        <taxon>Plasmopara</taxon>
    </lineage>
</organism>
<accession>A0A0P1AAB2</accession>
<protein>
    <submittedName>
        <fullName evidence="1">Uncharacterized protein</fullName>
    </submittedName>
</protein>
<dbReference type="GeneID" id="36400102"/>
<dbReference type="RefSeq" id="XP_024573823.1">
    <property type="nucleotide sequence ID" value="XM_024722780.1"/>
</dbReference>